<keyword evidence="1" id="KW-1133">Transmembrane helix</keyword>
<feature type="transmembrane region" description="Helical" evidence="1">
    <location>
        <begin position="29"/>
        <end position="49"/>
    </location>
</feature>
<keyword evidence="1" id="KW-0812">Transmembrane</keyword>
<dbReference type="EMBL" id="BARV01044878">
    <property type="protein sequence ID" value="GAI64077.1"/>
    <property type="molecule type" value="Genomic_DNA"/>
</dbReference>
<proteinExistence type="predicted"/>
<feature type="non-terminal residue" evidence="2">
    <location>
        <position position="1"/>
    </location>
</feature>
<comment type="caution">
    <text evidence="2">The sequence shown here is derived from an EMBL/GenBank/DDBJ whole genome shotgun (WGS) entry which is preliminary data.</text>
</comment>
<name>X1Q6F5_9ZZZZ</name>
<evidence type="ECO:0008006" key="3">
    <source>
        <dbReference type="Google" id="ProtNLM"/>
    </source>
</evidence>
<feature type="non-terminal residue" evidence="2">
    <location>
        <position position="71"/>
    </location>
</feature>
<protein>
    <recommendedName>
        <fullName evidence="3">Rod shape-determining protein RodA</fullName>
    </recommendedName>
</protein>
<evidence type="ECO:0000313" key="2">
    <source>
        <dbReference type="EMBL" id="GAI64077.1"/>
    </source>
</evidence>
<keyword evidence="1" id="KW-0472">Membrane</keyword>
<accession>X1Q6F5</accession>
<organism evidence="2">
    <name type="scientific">marine sediment metagenome</name>
    <dbReference type="NCBI Taxonomy" id="412755"/>
    <lineage>
        <taxon>unclassified sequences</taxon>
        <taxon>metagenomes</taxon>
        <taxon>ecological metagenomes</taxon>
    </lineage>
</organism>
<sequence length="71" mass="8020">GFLPTIKKSVFLLIFFSFFDLRFLKTNSYLVLGFYLLGLLSLGGLFLFGSEVRGVKGWYKAGIFSFDPVPL</sequence>
<dbReference type="AlphaFoldDB" id="X1Q6F5"/>
<gene>
    <name evidence="2" type="ORF">S06H3_66121</name>
</gene>
<reference evidence="2" key="1">
    <citation type="journal article" date="2014" name="Front. Microbiol.">
        <title>High frequency of phylogenetically diverse reductive dehalogenase-homologous genes in deep subseafloor sedimentary metagenomes.</title>
        <authorList>
            <person name="Kawai M."/>
            <person name="Futagami T."/>
            <person name="Toyoda A."/>
            <person name="Takaki Y."/>
            <person name="Nishi S."/>
            <person name="Hori S."/>
            <person name="Arai W."/>
            <person name="Tsubouchi T."/>
            <person name="Morono Y."/>
            <person name="Uchiyama I."/>
            <person name="Ito T."/>
            <person name="Fujiyama A."/>
            <person name="Inagaki F."/>
            <person name="Takami H."/>
        </authorList>
    </citation>
    <scope>NUCLEOTIDE SEQUENCE</scope>
    <source>
        <strain evidence="2">Expedition CK06-06</strain>
    </source>
</reference>
<evidence type="ECO:0000256" key="1">
    <source>
        <dbReference type="SAM" id="Phobius"/>
    </source>
</evidence>